<dbReference type="Proteomes" id="UP001155057">
    <property type="component" value="Unassembled WGS sequence"/>
</dbReference>
<feature type="domain" description="Mechanosensitive ion channel MscS" evidence="9">
    <location>
        <begin position="152"/>
        <end position="219"/>
    </location>
</feature>
<keyword evidence="3" id="KW-1003">Cell membrane</keyword>
<dbReference type="InterPro" id="IPR011014">
    <property type="entry name" value="MscS_channel_TM-2"/>
</dbReference>
<dbReference type="InterPro" id="IPR023408">
    <property type="entry name" value="MscS_beta-dom_sf"/>
</dbReference>
<dbReference type="EMBL" id="JANUBL010000006">
    <property type="protein sequence ID" value="MCS4122580.1"/>
    <property type="molecule type" value="Genomic_DNA"/>
</dbReference>
<accession>A0A9X2Q6G4</accession>
<evidence type="ECO:0000256" key="3">
    <source>
        <dbReference type="ARBA" id="ARBA00022475"/>
    </source>
</evidence>
<evidence type="ECO:0000313" key="15">
    <source>
        <dbReference type="Proteomes" id="UP001155057"/>
    </source>
</evidence>
<proteinExistence type="inferred from homology"/>
<reference evidence="12" key="1">
    <citation type="submission" date="2022-08" db="EMBL/GenBank/DDBJ databases">
        <title>Genomic Encyclopedia of Type Strains, Phase V (KMG-V): Genome sequencing to study the core and pangenomes of soil and plant-associated prokaryotes.</title>
        <authorList>
            <person name="Whitman W."/>
        </authorList>
    </citation>
    <scope>NUCLEOTIDE SEQUENCE</scope>
    <source>
        <strain evidence="11">0</strain>
        <strain evidence="13">SP2017</strain>
        <strain evidence="14">SP3026</strain>
        <strain evidence="12">SP3049</strain>
    </source>
</reference>
<evidence type="ECO:0000256" key="4">
    <source>
        <dbReference type="ARBA" id="ARBA00022692"/>
    </source>
</evidence>
<dbReference type="GeneID" id="83728778"/>
<evidence type="ECO:0000256" key="7">
    <source>
        <dbReference type="SAM" id="MobiDB-lite"/>
    </source>
</evidence>
<evidence type="ECO:0000313" key="12">
    <source>
        <dbReference type="EMBL" id="MCS3711030.1"/>
    </source>
</evidence>
<keyword evidence="6 8" id="KW-0472">Membrane</keyword>
<evidence type="ECO:0000256" key="1">
    <source>
        <dbReference type="ARBA" id="ARBA00004651"/>
    </source>
</evidence>
<dbReference type="EMBL" id="JANUBB010000007">
    <property type="protein sequence ID" value="MCS3952072.1"/>
    <property type="molecule type" value="Genomic_DNA"/>
</dbReference>
<dbReference type="PANTHER" id="PTHR30221:SF1">
    <property type="entry name" value="SMALL-CONDUCTANCE MECHANOSENSITIVE CHANNEL"/>
    <property type="match status" value="1"/>
</dbReference>
<protein>
    <submittedName>
        <fullName evidence="12">Small conductance mechanosensitive channel</fullName>
    </submittedName>
</protein>
<feature type="transmembrane region" description="Helical" evidence="8">
    <location>
        <begin position="131"/>
        <end position="150"/>
    </location>
</feature>
<dbReference type="AlphaFoldDB" id="A0A9X2Q6G4"/>
<evidence type="ECO:0000256" key="6">
    <source>
        <dbReference type="ARBA" id="ARBA00023136"/>
    </source>
</evidence>
<evidence type="ECO:0000313" key="11">
    <source>
        <dbReference type="EMBL" id="MCS3676552.1"/>
    </source>
</evidence>
<dbReference type="Pfam" id="PF21082">
    <property type="entry name" value="MS_channel_3rd"/>
    <property type="match status" value="1"/>
</dbReference>
<dbReference type="InterPro" id="IPR010920">
    <property type="entry name" value="LSM_dom_sf"/>
</dbReference>
<comment type="similarity">
    <text evidence="2">Belongs to the MscS (TC 1.A.23) family.</text>
</comment>
<dbReference type="InterPro" id="IPR006685">
    <property type="entry name" value="MscS_channel_2nd"/>
</dbReference>
<dbReference type="SUPFAM" id="SSF82861">
    <property type="entry name" value="Mechanosensitive channel protein MscS (YggB), transmembrane region"/>
    <property type="match status" value="1"/>
</dbReference>
<evidence type="ECO:0000313" key="14">
    <source>
        <dbReference type="EMBL" id="MCS4122580.1"/>
    </source>
</evidence>
<dbReference type="Proteomes" id="UP001155027">
    <property type="component" value="Unassembled WGS sequence"/>
</dbReference>
<feature type="domain" description="Mechanosensitive ion channel MscS C-terminal" evidence="10">
    <location>
        <begin position="225"/>
        <end position="308"/>
    </location>
</feature>
<feature type="transmembrane region" description="Helical" evidence="8">
    <location>
        <begin position="69"/>
        <end position="86"/>
    </location>
</feature>
<dbReference type="InterPro" id="IPR045275">
    <property type="entry name" value="MscS_archaea/bacteria_type"/>
</dbReference>
<evidence type="ECO:0000256" key="5">
    <source>
        <dbReference type="ARBA" id="ARBA00022989"/>
    </source>
</evidence>
<dbReference type="Proteomes" id="UP001155010">
    <property type="component" value="Unassembled WGS sequence"/>
</dbReference>
<evidence type="ECO:0000259" key="9">
    <source>
        <dbReference type="Pfam" id="PF00924"/>
    </source>
</evidence>
<dbReference type="Gene3D" id="3.30.70.100">
    <property type="match status" value="1"/>
</dbReference>
<dbReference type="Pfam" id="PF00924">
    <property type="entry name" value="MS_channel_2nd"/>
    <property type="match status" value="1"/>
</dbReference>
<evidence type="ECO:0000313" key="13">
    <source>
        <dbReference type="EMBL" id="MCS3952072.1"/>
    </source>
</evidence>
<dbReference type="RefSeq" id="WP_013062266.1">
    <property type="nucleotide sequence ID" value="NZ_CALTRV010000007.1"/>
</dbReference>
<sequence>MVAPQSIPQRLQTRTDTTAQSGPVGEAANRFNNAFSDGLRLFLDGNWEGLYDHLTSGALYLLGLLTERGLQSLAAFLLLYIIYRALYLASERALDRSDSIEPGLQSLLLKTFRVASFFFIGTVVLDQLGVNVAVLVGGLGIAGIVAGFAARDSLENFIAGVTVLVDKPFQVGDYIEIGDQYGQVDEITLRSTRLRTVRNRTMVLPNTHMITQELMNHTKRNVLRIDVSFGIAYKEVPDEARAALLSLFEGDDRVLTEPAPSVVVTEMADSSVNMALRFYTRNPDQEVPLRWEYTEKVREKLREADIEIPFPHRQLFLDEAKALQGSDLLAPADDPANGEGPSAE</sequence>
<dbReference type="SUPFAM" id="SSF82689">
    <property type="entry name" value="Mechanosensitive channel protein MscS (YggB), C-terminal domain"/>
    <property type="match status" value="1"/>
</dbReference>
<dbReference type="Gene3D" id="2.30.30.60">
    <property type="match status" value="1"/>
</dbReference>
<evidence type="ECO:0000256" key="8">
    <source>
        <dbReference type="SAM" id="Phobius"/>
    </source>
</evidence>
<dbReference type="Proteomes" id="UP001155144">
    <property type="component" value="Unassembled WGS sequence"/>
</dbReference>
<feature type="compositionally biased region" description="Polar residues" evidence="7">
    <location>
        <begin position="1"/>
        <end position="21"/>
    </location>
</feature>
<name>A0A9X2Q6G4_9BACT</name>
<dbReference type="EMBL" id="JANUAU010000001">
    <property type="protein sequence ID" value="MCS3676552.1"/>
    <property type="molecule type" value="Genomic_DNA"/>
</dbReference>
<evidence type="ECO:0000259" key="10">
    <source>
        <dbReference type="Pfam" id="PF21082"/>
    </source>
</evidence>
<feature type="region of interest" description="Disordered" evidence="7">
    <location>
        <begin position="1"/>
        <end position="24"/>
    </location>
</feature>
<dbReference type="GO" id="GO:0008381">
    <property type="term" value="F:mechanosensitive monoatomic ion channel activity"/>
    <property type="evidence" value="ECO:0007669"/>
    <property type="project" value="InterPro"/>
</dbReference>
<dbReference type="InterPro" id="IPR011066">
    <property type="entry name" value="MscS_channel_C_sf"/>
</dbReference>
<dbReference type="EMBL" id="JANUAE010000010">
    <property type="protein sequence ID" value="MCS3711030.1"/>
    <property type="molecule type" value="Genomic_DNA"/>
</dbReference>
<keyword evidence="5 8" id="KW-1133">Transmembrane helix</keyword>
<dbReference type="PANTHER" id="PTHR30221">
    <property type="entry name" value="SMALL-CONDUCTANCE MECHANOSENSITIVE CHANNEL"/>
    <property type="match status" value="1"/>
</dbReference>
<keyword evidence="4 8" id="KW-0812">Transmembrane</keyword>
<evidence type="ECO:0000256" key="2">
    <source>
        <dbReference type="ARBA" id="ARBA00008017"/>
    </source>
</evidence>
<comment type="subcellular location">
    <subcellularLocation>
        <location evidence="1">Cell membrane</location>
        <topology evidence="1">Multi-pass membrane protein</topology>
    </subcellularLocation>
</comment>
<dbReference type="InterPro" id="IPR049278">
    <property type="entry name" value="MS_channel_C"/>
</dbReference>
<comment type="caution">
    <text evidence="12">The sequence shown here is derived from an EMBL/GenBank/DDBJ whole genome shotgun (WGS) entry which is preliminary data.</text>
</comment>
<dbReference type="Gene3D" id="1.10.287.1260">
    <property type="match status" value="1"/>
</dbReference>
<gene>
    <name evidence="14" type="ORF">GGP45_002941</name>
    <name evidence="12" type="ORF">GGP61_002656</name>
    <name evidence="11" type="ORF">GGP71_000448</name>
    <name evidence="13" type="ORF">GGP83_002028</name>
</gene>
<organism evidence="12 15">
    <name type="scientific">Salinibacter ruber</name>
    <dbReference type="NCBI Taxonomy" id="146919"/>
    <lineage>
        <taxon>Bacteria</taxon>
        <taxon>Pseudomonadati</taxon>
        <taxon>Rhodothermota</taxon>
        <taxon>Rhodothermia</taxon>
        <taxon>Rhodothermales</taxon>
        <taxon>Salinibacteraceae</taxon>
        <taxon>Salinibacter</taxon>
    </lineage>
</organism>
<dbReference type="GO" id="GO:0005886">
    <property type="term" value="C:plasma membrane"/>
    <property type="evidence" value="ECO:0007669"/>
    <property type="project" value="UniProtKB-SubCell"/>
</dbReference>
<dbReference type="SUPFAM" id="SSF50182">
    <property type="entry name" value="Sm-like ribonucleoproteins"/>
    <property type="match status" value="1"/>
</dbReference>